<dbReference type="InterPro" id="IPR001005">
    <property type="entry name" value="SANT/Myb"/>
</dbReference>
<sequence length="819" mass="90512">MNSKPSTSIRPSPQSWDPRDDALLVYLKESENMGWKQIANYFSSRTSNACQFRWRRLKSGKLKTYNAESVVTLDPQYLSRVKNFKTGSLLVDDLKARHSRFGRRVVSKLEADRASPGSPSGNLPGVSVSIGASGCTTDAPAASLLADSSSAPSHQEYLMAEKLSATSSEGTAGSMRGTPYNEYSLKQVSPKQPAFPSSRPQGTFSFSASPLSARRNSHLPSPEGSAVPGSLPPPPIFPRWTPEEDQLVLGRTANKLSFDELCILLPSKTNYQVRSRIQQLDKSRLSIASLTAAEGGVTLPPLKSSRSIISSLASPAPALSASAFDQHISAPHLPLRRLSTSTSPSLYATSCSTPVPRVPRVPTTATAPSSISSSSSSSKISLFRDQPSAGPRQTSISVPATSSTRLPSISSASPSSVLPLYPPFAVQKLKPNSLRIHFFPICQPMSTASKHIPQEKSNFTSFKPHYYDVGMNLSDEMFKGIYRDKQIHKPDLGDVLKRAKFCNVTKMLLTGSSLDESRWTLEQAKKYNDEQLEDENGNRLYPELVCTVGVHPCTVLEFDPDPDGHISLLKDLIREYGPTGLVRAFGEIGLDYDRLHYASAEKQKLYFEMQLKLAAEFDMPLFLHMRNACDDFLQILVPFVDGTRQDGIRLKNKNCLVHSFSGSETDLRKILAHKSFWVSVNGCSLKTEENCKTAAQIPLDRLLIETDAPWCEIKKTHASYKHLTRCPTVFYPMEYNSQNVRIGRTQPGKLHPFLPVPVVKPHNLDNFALRDSFVQPPLVKARNEPCMVGFVAEVMAKLKHCDPQTLIEKCYDNSLRLFG</sequence>
<evidence type="ECO:0000256" key="5">
    <source>
        <dbReference type="SAM" id="MobiDB-lite"/>
    </source>
</evidence>
<dbReference type="CDD" id="cd00167">
    <property type="entry name" value="SANT"/>
    <property type="match status" value="1"/>
</dbReference>
<dbReference type="AlphaFoldDB" id="A0A8H6BCL7"/>
<comment type="similarity">
    <text evidence="1">Belongs to the metallo-dependent hydrolases superfamily. TatD-type hydrolase family.</text>
</comment>
<dbReference type="EMBL" id="JABCYN010000034">
    <property type="protein sequence ID" value="KAF6008839.1"/>
    <property type="molecule type" value="Genomic_DNA"/>
</dbReference>
<feature type="compositionally biased region" description="Low complexity" evidence="5">
    <location>
        <begin position="402"/>
        <end position="415"/>
    </location>
</feature>
<dbReference type="GO" id="GO:0046872">
    <property type="term" value="F:metal ion binding"/>
    <property type="evidence" value="ECO:0007669"/>
    <property type="project" value="UniProtKB-KW"/>
</dbReference>
<name>A0A8H6BCL7_DEKBR</name>
<dbReference type="Pfam" id="PF13921">
    <property type="entry name" value="Myb_DNA-bind_6"/>
    <property type="match status" value="1"/>
</dbReference>
<dbReference type="InterPro" id="IPR001130">
    <property type="entry name" value="TatD-like"/>
</dbReference>
<keyword evidence="2" id="KW-0540">Nuclease</keyword>
<accession>A0A8H6BCL7</accession>
<feature type="region of interest" description="Disordered" evidence="5">
    <location>
        <begin position="186"/>
        <end position="231"/>
    </location>
</feature>
<evidence type="ECO:0000313" key="9">
    <source>
        <dbReference type="Proteomes" id="UP000568158"/>
    </source>
</evidence>
<dbReference type="GO" id="GO:0008296">
    <property type="term" value="F:3'-5'-DNA exonuclease activity"/>
    <property type="evidence" value="ECO:0007669"/>
    <property type="project" value="TreeGrafter"/>
</dbReference>
<evidence type="ECO:0000256" key="3">
    <source>
        <dbReference type="ARBA" id="ARBA00022723"/>
    </source>
</evidence>
<dbReference type="SUPFAM" id="SSF51556">
    <property type="entry name" value="Metallo-dependent hydrolases"/>
    <property type="match status" value="1"/>
</dbReference>
<evidence type="ECO:0000259" key="7">
    <source>
        <dbReference type="PROSITE" id="PS51294"/>
    </source>
</evidence>
<dbReference type="Gene3D" id="3.20.20.140">
    <property type="entry name" value="Metal-dependent hydrolases"/>
    <property type="match status" value="1"/>
</dbReference>
<feature type="compositionally biased region" description="Low complexity" evidence="5">
    <location>
        <begin position="347"/>
        <end position="381"/>
    </location>
</feature>
<dbReference type="PROSITE" id="PS51294">
    <property type="entry name" value="HTH_MYB"/>
    <property type="match status" value="1"/>
</dbReference>
<dbReference type="PROSITE" id="PS50090">
    <property type="entry name" value="MYB_LIKE"/>
    <property type="match status" value="1"/>
</dbReference>
<dbReference type="PROSITE" id="PS01091">
    <property type="entry name" value="TATD_3"/>
    <property type="match status" value="1"/>
</dbReference>
<evidence type="ECO:0000256" key="1">
    <source>
        <dbReference type="ARBA" id="ARBA00009275"/>
    </source>
</evidence>
<dbReference type="GO" id="GO:0005829">
    <property type="term" value="C:cytosol"/>
    <property type="evidence" value="ECO:0007669"/>
    <property type="project" value="TreeGrafter"/>
</dbReference>
<comment type="caution">
    <text evidence="8">The sequence shown here is derived from an EMBL/GenBank/DDBJ whole genome shotgun (WGS) entry which is preliminary data.</text>
</comment>
<gene>
    <name evidence="8" type="ORF">HII12_004068</name>
</gene>
<feature type="region of interest" description="Disordered" evidence="5">
    <location>
        <begin position="347"/>
        <end position="415"/>
    </location>
</feature>
<dbReference type="Pfam" id="PF01026">
    <property type="entry name" value="TatD_DNase"/>
    <property type="match status" value="1"/>
</dbReference>
<dbReference type="PANTHER" id="PTHR10060:SF15">
    <property type="entry name" value="DEOXYRIBONUCLEASE TATDN1"/>
    <property type="match status" value="1"/>
</dbReference>
<proteinExistence type="inferred from homology"/>
<dbReference type="PROSITE" id="PS01090">
    <property type="entry name" value="TATD_2"/>
    <property type="match status" value="1"/>
</dbReference>
<dbReference type="SUPFAM" id="SSF46689">
    <property type="entry name" value="Homeodomain-like"/>
    <property type="match status" value="1"/>
</dbReference>
<dbReference type="InterPro" id="IPR009057">
    <property type="entry name" value="Homeodomain-like_sf"/>
</dbReference>
<reference evidence="8 9" key="1">
    <citation type="journal article" date="2020" name="Appl. Microbiol. Biotechnol.">
        <title>Targeted gene deletion in Brettanomyces bruxellensis with an expression-free CRISPR-Cas9 system.</title>
        <authorList>
            <person name="Varela C."/>
            <person name="Bartel C."/>
            <person name="Onetto C."/>
            <person name="Borneman A."/>
        </authorList>
    </citation>
    <scope>NUCLEOTIDE SEQUENCE [LARGE SCALE GENOMIC DNA]</scope>
    <source>
        <strain evidence="8 9">AWRI1613</strain>
    </source>
</reference>
<evidence type="ECO:0000256" key="4">
    <source>
        <dbReference type="ARBA" id="ARBA00022801"/>
    </source>
</evidence>
<feature type="compositionally biased region" description="Polar residues" evidence="5">
    <location>
        <begin position="391"/>
        <end position="401"/>
    </location>
</feature>
<feature type="compositionally biased region" description="Polar residues" evidence="5">
    <location>
        <begin position="198"/>
        <end position="210"/>
    </location>
</feature>
<keyword evidence="3" id="KW-0479">Metal-binding</keyword>
<evidence type="ECO:0000259" key="6">
    <source>
        <dbReference type="PROSITE" id="PS50090"/>
    </source>
</evidence>
<dbReference type="SMART" id="SM00717">
    <property type="entry name" value="SANT"/>
    <property type="match status" value="2"/>
</dbReference>
<dbReference type="Proteomes" id="UP000568158">
    <property type="component" value="Unassembled WGS sequence"/>
</dbReference>
<dbReference type="InterPro" id="IPR017930">
    <property type="entry name" value="Myb_dom"/>
</dbReference>
<organism evidence="8 9">
    <name type="scientific">Dekkera bruxellensis</name>
    <name type="common">Brettanomyces custersii</name>
    <dbReference type="NCBI Taxonomy" id="5007"/>
    <lineage>
        <taxon>Eukaryota</taxon>
        <taxon>Fungi</taxon>
        <taxon>Dikarya</taxon>
        <taxon>Ascomycota</taxon>
        <taxon>Saccharomycotina</taxon>
        <taxon>Pichiomycetes</taxon>
        <taxon>Pichiales</taxon>
        <taxon>Pichiaceae</taxon>
        <taxon>Brettanomyces</taxon>
    </lineage>
</organism>
<dbReference type="CDD" id="cd01310">
    <property type="entry name" value="TatD_DNAse"/>
    <property type="match status" value="1"/>
</dbReference>
<feature type="domain" description="Myb-like" evidence="6">
    <location>
        <begin position="15"/>
        <end position="58"/>
    </location>
</feature>
<dbReference type="PANTHER" id="PTHR10060">
    <property type="entry name" value="TATD FAMILY DEOXYRIBONUCLEASE"/>
    <property type="match status" value="1"/>
</dbReference>
<evidence type="ECO:0000256" key="2">
    <source>
        <dbReference type="ARBA" id="ARBA00022722"/>
    </source>
</evidence>
<dbReference type="InterPro" id="IPR050891">
    <property type="entry name" value="TatD-type_Hydrolase"/>
</dbReference>
<keyword evidence="4" id="KW-0378">Hydrolase</keyword>
<feature type="domain" description="HTH myb-type" evidence="7">
    <location>
        <begin position="35"/>
        <end position="62"/>
    </location>
</feature>
<dbReference type="InterPro" id="IPR018228">
    <property type="entry name" value="DNase_TatD-rel_CS"/>
</dbReference>
<evidence type="ECO:0000313" key="8">
    <source>
        <dbReference type="EMBL" id="KAF6008839.1"/>
    </source>
</evidence>
<dbReference type="InterPro" id="IPR032466">
    <property type="entry name" value="Metal_Hydrolase"/>
</dbReference>
<protein>
    <submittedName>
        <fullName evidence="8">Uncharacterized protein</fullName>
    </submittedName>
</protein>
<dbReference type="Gene3D" id="1.10.10.60">
    <property type="entry name" value="Homeodomain-like"/>
    <property type="match status" value="1"/>
</dbReference>